<dbReference type="GO" id="GO:0016779">
    <property type="term" value="F:nucleotidyltransferase activity"/>
    <property type="evidence" value="ECO:0007669"/>
    <property type="project" value="InterPro"/>
</dbReference>
<dbReference type="SUPFAM" id="SSF81301">
    <property type="entry name" value="Nucleotidyltransferase"/>
    <property type="match status" value="1"/>
</dbReference>
<dbReference type="SUPFAM" id="SSF81891">
    <property type="entry name" value="Poly A polymerase C-terminal region-like"/>
    <property type="match status" value="1"/>
</dbReference>
<name>A0A2K3CQM2_CHLRE</name>
<comment type="similarity">
    <text evidence="1 4">Belongs to the tRNA nucleotidyltransferase/poly(A) polymerase family.</text>
</comment>
<evidence type="ECO:0000256" key="2">
    <source>
        <dbReference type="ARBA" id="ARBA00022679"/>
    </source>
</evidence>
<dbReference type="Gene3D" id="3.30.460.10">
    <property type="entry name" value="Beta Polymerase, domain 2"/>
    <property type="match status" value="1"/>
</dbReference>
<evidence type="ECO:0000256" key="1">
    <source>
        <dbReference type="ARBA" id="ARBA00007265"/>
    </source>
</evidence>
<dbReference type="InterPro" id="IPR043519">
    <property type="entry name" value="NT_sf"/>
</dbReference>
<dbReference type="ExpressionAtlas" id="A0A2K3CQM2">
    <property type="expression patterns" value="baseline and differential"/>
</dbReference>
<proteinExistence type="inferred from homology"/>
<evidence type="ECO:0000256" key="3">
    <source>
        <dbReference type="ARBA" id="ARBA00022884"/>
    </source>
</evidence>
<dbReference type="KEGG" id="cre:CHLRE_17g726100v5"/>
<gene>
    <name evidence="6" type="ORF">CHLRE_17g726100v5</name>
</gene>
<keyword evidence="7" id="KW-1185">Reference proteome</keyword>
<dbReference type="GeneID" id="5722784"/>
<dbReference type="InParanoid" id="A0A2K3CQM2"/>
<sequence>MAVLPASLQRSPCLLPRRPTTGLNAGLTPATRTAATAQQLHATSASAAACRRRSLTCSAASASPTAVPQRPLHPGFSALSKRSIRMSSNAAAAASGPSAAAAAAGAPGAGAGAGVRDTIQLTDQEREIFDTLLAAVRQAGSSTTLRCAGGWVRDKLLGRGSDDIDIALDDCLGKDFAELVNDWLKSQGREARHAAVIHSNPDQSKHLETARMKVGEVWLDLVNLRSETYAADSRIPTMTFGTPQQDALRRDFTINALFYNISAGGVVEDLTGRGLQDLRDGLIRTPLPPMETFLDDPLRVLRAVRFGTRFGFQLHPDILEAAASEQP</sequence>
<accession>A0A2K3CQM2</accession>
<dbReference type="GO" id="GO:0005739">
    <property type="term" value="C:mitochondrion"/>
    <property type="evidence" value="ECO:0007669"/>
    <property type="project" value="UniProtKB-ARBA"/>
</dbReference>
<keyword evidence="3 4" id="KW-0694">RNA-binding</keyword>
<evidence type="ECO:0000259" key="5">
    <source>
        <dbReference type="Pfam" id="PF01743"/>
    </source>
</evidence>
<dbReference type="CDD" id="cd05398">
    <property type="entry name" value="NT_ClassII-CCAase"/>
    <property type="match status" value="1"/>
</dbReference>
<dbReference type="Pfam" id="PF01743">
    <property type="entry name" value="PolyA_pol"/>
    <property type="match status" value="1"/>
</dbReference>
<dbReference type="STRING" id="3055.A0A2K3CQM2"/>
<dbReference type="OrthoDB" id="445712at2759"/>
<keyword evidence="2 4" id="KW-0808">Transferase</keyword>
<dbReference type="FunFam" id="3.30.460.10:FF:000019">
    <property type="entry name" value="tRNA nucleotidyltransferase cca2"/>
    <property type="match status" value="1"/>
</dbReference>
<dbReference type="OMA" id="KMLKGCC"/>
<dbReference type="EMBL" id="CM008978">
    <property type="protein sequence ID" value="PNW70588.1"/>
    <property type="molecule type" value="Genomic_DNA"/>
</dbReference>
<reference evidence="6 7" key="1">
    <citation type="journal article" date="2007" name="Science">
        <title>The Chlamydomonas genome reveals the evolution of key animal and plant functions.</title>
        <authorList>
            <person name="Merchant S.S."/>
            <person name="Prochnik S.E."/>
            <person name="Vallon O."/>
            <person name="Harris E.H."/>
            <person name="Karpowicz S.J."/>
            <person name="Witman G.B."/>
            <person name="Terry A."/>
            <person name="Salamov A."/>
            <person name="Fritz-Laylin L.K."/>
            <person name="Marechal-Drouard L."/>
            <person name="Marshall W.F."/>
            <person name="Qu L.H."/>
            <person name="Nelson D.R."/>
            <person name="Sanderfoot A.A."/>
            <person name="Spalding M.H."/>
            <person name="Kapitonov V.V."/>
            <person name="Ren Q."/>
            <person name="Ferris P."/>
            <person name="Lindquist E."/>
            <person name="Shapiro H."/>
            <person name="Lucas S.M."/>
            <person name="Grimwood J."/>
            <person name="Schmutz J."/>
            <person name="Cardol P."/>
            <person name="Cerutti H."/>
            <person name="Chanfreau G."/>
            <person name="Chen C.L."/>
            <person name="Cognat V."/>
            <person name="Croft M.T."/>
            <person name="Dent R."/>
            <person name="Dutcher S."/>
            <person name="Fernandez E."/>
            <person name="Fukuzawa H."/>
            <person name="Gonzalez-Ballester D."/>
            <person name="Gonzalez-Halphen D."/>
            <person name="Hallmann A."/>
            <person name="Hanikenne M."/>
            <person name="Hippler M."/>
            <person name="Inwood W."/>
            <person name="Jabbari K."/>
            <person name="Kalanon M."/>
            <person name="Kuras R."/>
            <person name="Lefebvre P.A."/>
            <person name="Lemaire S.D."/>
            <person name="Lobanov A.V."/>
            <person name="Lohr M."/>
            <person name="Manuell A."/>
            <person name="Meier I."/>
            <person name="Mets L."/>
            <person name="Mittag M."/>
            <person name="Mittelmeier T."/>
            <person name="Moroney J.V."/>
            <person name="Moseley J."/>
            <person name="Napoli C."/>
            <person name="Nedelcu A.M."/>
            <person name="Niyogi K."/>
            <person name="Novoselov S.V."/>
            <person name="Paulsen I.T."/>
            <person name="Pazour G."/>
            <person name="Purton S."/>
            <person name="Ral J.P."/>
            <person name="Riano-Pachon D.M."/>
            <person name="Riekhof W."/>
            <person name="Rymarquis L."/>
            <person name="Schroda M."/>
            <person name="Stern D."/>
            <person name="Umen J."/>
            <person name="Willows R."/>
            <person name="Wilson N."/>
            <person name="Zimmer S.L."/>
            <person name="Allmer J."/>
            <person name="Balk J."/>
            <person name="Bisova K."/>
            <person name="Chen C.J."/>
            <person name="Elias M."/>
            <person name="Gendler K."/>
            <person name="Hauser C."/>
            <person name="Lamb M.R."/>
            <person name="Ledford H."/>
            <person name="Long J.C."/>
            <person name="Minagawa J."/>
            <person name="Page M.D."/>
            <person name="Pan J."/>
            <person name="Pootakham W."/>
            <person name="Roje S."/>
            <person name="Rose A."/>
            <person name="Stahlberg E."/>
            <person name="Terauchi A.M."/>
            <person name="Yang P."/>
            <person name="Ball S."/>
            <person name="Bowler C."/>
            <person name="Dieckmann C.L."/>
            <person name="Gladyshev V.N."/>
            <person name="Green P."/>
            <person name="Jorgensen R."/>
            <person name="Mayfield S."/>
            <person name="Mueller-Roeber B."/>
            <person name="Rajamani S."/>
            <person name="Sayre R.T."/>
            <person name="Brokstein P."/>
            <person name="Dubchak I."/>
            <person name="Goodstein D."/>
            <person name="Hornick L."/>
            <person name="Huang Y.W."/>
            <person name="Jhaveri J."/>
            <person name="Luo Y."/>
            <person name="Martinez D."/>
            <person name="Ngau W.C."/>
            <person name="Otillar B."/>
            <person name="Poliakov A."/>
            <person name="Porter A."/>
            <person name="Szajkowski L."/>
            <person name="Werner G."/>
            <person name="Zhou K."/>
            <person name="Grigoriev I.V."/>
            <person name="Rokhsar D.S."/>
            <person name="Grossman A.R."/>
        </authorList>
    </citation>
    <scope>NUCLEOTIDE SEQUENCE [LARGE SCALE GENOMIC DNA]</scope>
    <source>
        <strain evidence="7">CC-503</strain>
    </source>
</reference>
<evidence type="ECO:0000313" key="6">
    <source>
        <dbReference type="EMBL" id="PNW70588.1"/>
    </source>
</evidence>
<evidence type="ECO:0000313" key="7">
    <source>
        <dbReference type="Proteomes" id="UP000006906"/>
    </source>
</evidence>
<evidence type="ECO:0000256" key="4">
    <source>
        <dbReference type="RuleBase" id="RU003953"/>
    </source>
</evidence>
<feature type="domain" description="Poly A polymerase head" evidence="5">
    <location>
        <begin position="146"/>
        <end position="284"/>
    </location>
</feature>
<protein>
    <recommendedName>
        <fullName evidence="5">Poly A polymerase head domain-containing protein</fullName>
    </recommendedName>
</protein>
<dbReference type="RefSeq" id="XP_001697252.2">
    <property type="nucleotide sequence ID" value="XM_001697200.2"/>
</dbReference>
<dbReference type="GO" id="GO:0003723">
    <property type="term" value="F:RNA binding"/>
    <property type="evidence" value="ECO:0007669"/>
    <property type="project" value="UniProtKB-KW"/>
</dbReference>
<dbReference type="AlphaFoldDB" id="A0A2K3CQM2"/>
<dbReference type="GO" id="GO:0001680">
    <property type="term" value="P:tRNA 3'-terminal CCA addition"/>
    <property type="evidence" value="ECO:0007669"/>
    <property type="project" value="UniProtKB-ARBA"/>
</dbReference>
<dbReference type="PANTHER" id="PTHR13734:SF5">
    <property type="entry name" value="CCA TRNA NUCLEOTIDYLTRANSFERASE, MITOCHONDRIAL"/>
    <property type="match status" value="1"/>
</dbReference>
<dbReference type="GO" id="GO:0140098">
    <property type="term" value="F:catalytic activity, acting on RNA"/>
    <property type="evidence" value="ECO:0007669"/>
    <property type="project" value="UniProtKB-ARBA"/>
</dbReference>
<organism evidence="6 7">
    <name type="scientific">Chlamydomonas reinhardtii</name>
    <name type="common">Chlamydomonas smithii</name>
    <dbReference type="NCBI Taxonomy" id="3055"/>
    <lineage>
        <taxon>Eukaryota</taxon>
        <taxon>Viridiplantae</taxon>
        <taxon>Chlorophyta</taxon>
        <taxon>core chlorophytes</taxon>
        <taxon>Chlorophyceae</taxon>
        <taxon>CS clade</taxon>
        <taxon>Chlamydomonadales</taxon>
        <taxon>Chlamydomonadaceae</taxon>
        <taxon>Chlamydomonas</taxon>
    </lineage>
</organism>
<dbReference type="InterPro" id="IPR002646">
    <property type="entry name" value="PolA_pol_head_dom"/>
</dbReference>
<dbReference type="PANTHER" id="PTHR13734">
    <property type="entry name" value="TRNA-NUCLEOTIDYLTRANSFERASE"/>
    <property type="match status" value="1"/>
</dbReference>
<dbReference type="Gramene" id="PNW70588">
    <property type="protein sequence ID" value="PNW70588"/>
    <property type="gene ID" value="CHLRE_17g726100v5"/>
</dbReference>
<dbReference type="Gene3D" id="1.10.3090.10">
    <property type="entry name" value="cca-adding enzyme, domain 2"/>
    <property type="match status" value="1"/>
</dbReference>
<dbReference type="PaxDb" id="3055-EDP00507"/>
<dbReference type="Proteomes" id="UP000006906">
    <property type="component" value="Chromosome 17"/>
</dbReference>